<dbReference type="SMART" id="SM00342">
    <property type="entry name" value="HTH_ARAC"/>
    <property type="match status" value="1"/>
</dbReference>
<evidence type="ECO:0000259" key="4">
    <source>
        <dbReference type="PROSITE" id="PS01124"/>
    </source>
</evidence>
<dbReference type="EMBL" id="PUHY01000005">
    <property type="protein sequence ID" value="PQO37378.1"/>
    <property type="molecule type" value="Genomic_DNA"/>
</dbReference>
<organism evidence="5 6">
    <name type="scientific">Blastopirellula marina</name>
    <dbReference type="NCBI Taxonomy" id="124"/>
    <lineage>
        <taxon>Bacteria</taxon>
        <taxon>Pseudomonadati</taxon>
        <taxon>Planctomycetota</taxon>
        <taxon>Planctomycetia</taxon>
        <taxon>Pirellulales</taxon>
        <taxon>Pirellulaceae</taxon>
        <taxon>Blastopirellula</taxon>
    </lineage>
</organism>
<feature type="domain" description="HTH araC/xylS-type" evidence="4">
    <location>
        <begin position="212"/>
        <end position="313"/>
    </location>
</feature>
<dbReference type="InterPro" id="IPR018060">
    <property type="entry name" value="HTH_AraC"/>
</dbReference>
<dbReference type="GO" id="GO:0003700">
    <property type="term" value="F:DNA-binding transcription factor activity"/>
    <property type="evidence" value="ECO:0007669"/>
    <property type="project" value="InterPro"/>
</dbReference>
<evidence type="ECO:0000256" key="1">
    <source>
        <dbReference type="ARBA" id="ARBA00023015"/>
    </source>
</evidence>
<gene>
    <name evidence="5" type="ORF">C5Y83_05390</name>
</gene>
<accession>A0A2S8FYW7</accession>
<dbReference type="Pfam" id="PF12833">
    <property type="entry name" value="HTH_18"/>
    <property type="match status" value="1"/>
</dbReference>
<sequence length="314" mass="36342">MRLPLLRRVLHFFDPDLLSDSVANAGFEQRLLSRGRFNGEMHRVHLPDCNVDCGRYSLPCLGRSAVPDGWVMIAVTRYNSQPAWANGYHTESNHVQLFAEGASLDYRAVANAWWYVIQLRREWLQLQSLQILKKEVDFPCHGAANLIASEFNVMQLVRQLNAIFFSPWPQITNQPLYAQTLLIDAVLTVLSDATPVETKLRQAAERQAKFMRSIESYLSLHLAEPFYVQNMVKSTKIDERTLQRHCRQIYGLTPVQLFGVARLNQIRRELQSADRENACIRSLIERFGVVHQGRFSVEYRKHFGEHPTETLKRY</sequence>
<reference evidence="5 6" key="1">
    <citation type="submission" date="2018-02" db="EMBL/GenBank/DDBJ databases">
        <title>Comparative genomes isolates from brazilian mangrove.</title>
        <authorList>
            <person name="Araujo J.E."/>
            <person name="Taketani R.G."/>
            <person name="Silva M.C.P."/>
            <person name="Loureco M.V."/>
            <person name="Andreote F.D."/>
        </authorList>
    </citation>
    <scope>NUCLEOTIDE SEQUENCE [LARGE SCALE GENOMIC DNA]</scope>
    <source>
        <strain evidence="5 6">Hex-1 MGV</strain>
    </source>
</reference>
<dbReference type="PANTHER" id="PTHR46796">
    <property type="entry name" value="HTH-TYPE TRANSCRIPTIONAL ACTIVATOR RHAS-RELATED"/>
    <property type="match status" value="1"/>
</dbReference>
<dbReference type="PROSITE" id="PS01124">
    <property type="entry name" value="HTH_ARAC_FAMILY_2"/>
    <property type="match status" value="1"/>
</dbReference>
<evidence type="ECO:0000313" key="6">
    <source>
        <dbReference type="Proteomes" id="UP000238322"/>
    </source>
</evidence>
<keyword evidence="3" id="KW-0804">Transcription</keyword>
<dbReference type="InterPro" id="IPR050204">
    <property type="entry name" value="AraC_XylS_family_regulators"/>
</dbReference>
<protein>
    <recommendedName>
        <fullName evidence="4">HTH araC/xylS-type domain-containing protein</fullName>
    </recommendedName>
</protein>
<dbReference type="PANTHER" id="PTHR46796:SF12">
    <property type="entry name" value="HTH-TYPE DNA-BINDING TRANSCRIPTIONAL ACTIVATOR EUTR"/>
    <property type="match status" value="1"/>
</dbReference>
<dbReference type="GO" id="GO:0043565">
    <property type="term" value="F:sequence-specific DNA binding"/>
    <property type="evidence" value="ECO:0007669"/>
    <property type="project" value="InterPro"/>
</dbReference>
<keyword evidence="2" id="KW-0238">DNA-binding</keyword>
<name>A0A2S8FYW7_9BACT</name>
<comment type="caution">
    <text evidence="5">The sequence shown here is derived from an EMBL/GenBank/DDBJ whole genome shotgun (WGS) entry which is preliminary data.</text>
</comment>
<dbReference type="AlphaFoldDB" id="A0A2S8FYW7"/>
<keyword evidence="1" id="KW-0805">Transcription regulation</keyword>
<evidence type="ECO:0000313" key="5">
    <source>
        <dbReference type="EMBL" id="PQO37378.1"/>
    </source>
</evidence>
<proteinExistence type="predicted"/>
<evidence type="ECO:0000256" key="3">
    <source>
        <dbReference type="ARBA" id="ARBA00023163"/>
    </source>
</evidence>
<evidence type="ECO:0000256" key="2">
    <source>
        <dbReference type="ARBA" id="ARBA00023125"/>
    </source>
</evidence>
<dbReference type="Gene3D" id="1.10.10.60">
    <property type="entry name" value="Homeodomain-like"/>
    <property type="match status" value="1"/>
</dbReference>
<dbReference type="Proteomes" id="UP000238322">
    <property type="component" value="Unassembled WGS sequence"/>
</dbReference>